<organism evidence="1">
    <name type="scientific">uncultured Caudovirales phage</name>
    <dbReference type="NCBI Taxonomy" id="2100421"/>
    <lineage>
        <taxon>Viruses</taxon>
        <taxon>Duplodnaviria</taxon>
        <taxon>Heunggongvirae</taxon>
        <taxon>Uroviricota</taxon>
        <taxon>Caudoviricetes</taxon>
        <taxon>Peduoviridae</taxon>
        <taxon>Maltschvirus</taxon>
        <taxon>Maltschvirus maltsch</taxon>
    </lineage>
</organism>
<reference evidence="1" key="1">
    <citation type="submission" date="2020-05" db="EMBL/GenBank/DDBJ databases">
        <authorList>
            <person name="Chiriac C."/>
            <person name="Salcher M."/>
            <person name="Ghai R."/>
            <person name="Kavagutti S V."/>
        </authorList>
    </citation>
    <scope>NUCLEOTIDE SEQUENCE</scope>
</reference>
<accession>A0A6J5QVX3</accession>
<dbReference type="EMBL" id="LR797097">
    <property type="protein sequence ID" value="CAB4186657.1"/>
    <property type="molecule type" value="Genomic_DNA"/>
</dbReference>
<sequence length="69" mass="8104">MEDIFQNKDVEKPAKGFFTRANLAQAWKISEQQANRKLKKYVASGLMETKYYKVKSGQVTRPIPHYRIK</sequence>
<gene>
    <name evidence="1" type="ORF">UFOVP1151_36</name>
</gene>
<evidence type="ECO:0000313" key="1">
    <source>
        <dbReference type="EMBL" id="CAB4186657.1"/>
    </source>
</evidence>
<proteinExistence type="predicted"/>
<name>A0A6J5QVX3_9CAUD</name>
<protein>
    <submittedName>
        <fullName evidence="1">Uncharacterized protein</fullName>
    </submittedName>
</protein>